<dbReference type="InterPro" id="IPR006073">
    <property type="entry name" value="GTP-bd"/>
</dbReference>
<sequence>MANSYCILGNPNVGKTSLFNALTGTYEYVGNWSGVTVEKKVGRLKDNLGDLVDLPGIYEVSPISKDENCCYGLSIKRFLHRHA</sequence>
<evidence type="ECO:0000313" key="3">
    <source>
        <dbReference type="Proteomes" id="UP000255277"/>
    </source>
</evidence>
<accession>A0A380FCG6</accession>
<dbReference type="PANTHER" id="PTHR43185">
    <property type="entry name" value="FERROUS IRON TRANSPORT PROTEIN B"/>
    <property type="match status" value="1"/>
</dbReference>
<dbReference type="GO" id="GO:0005886">
    <property type="term" value="C:plasma membrane"/>
    <property type="evidence" value="ECO:0007669"/>
    <property type="project" value="TreeGrafter"/>
</dbReference>
<dbReference type="PANTHER" id="PTHR43185:SF1">
    <property type="entry name" value="FE(2+) TRANSPORTER FEOB"/>
    <property type="match status" value="1"/>
</dbReference>
<feature type="domain" description="FeoB-type G" evidence="1">
    <location>
        <begin position="2"/>
        <end position="83"/>
    </location>
</feature>
<evidence type="ECO:0000313" key="2">
    <source>
        <dbReference type="EMBL" id="SUM31151.1"/>
    </source>
</evidence>
<dbReference type="AlphaFoldDB" id="A0A380FCG6"/>
<dbReference type="Pfam" id="PF02421">
    <property type="entry name" value="FeoB_N"/>
    <property type="match status" value="1"/>
</dbReference>
<dbReference type="SUPFAM" id="SSF52540">
    <property type="entry name" value="P-loop containing nucleoside triphosphate hydrolases"/>
    <property type="match status" value="1"/>
</dbReference>
<dbReference type="PRINTS" id="PR00326">
    <property type="entry name" value="GTP1OBG"/>
</dbReference>
<name>A0A380FCG6_STAGA</name>
<dbReference type="InterPro" id="IPR050860">
    <property type="entry name" value="FeoB_GTPase"/>
</dbReference>
<dbReference type="PROSITE" id="PS51711">
    <property type="entry name" value="G_FEOB"/>
    <property type="match status" value="1"/>
</dbReference>
<evidence type="ECO:0000259" key="1">
    <source>
        <dbReference type="PROSITE" id="PS51711"/>
    </source>
</evidence>
<dbReference type="EMBL" id="UHDK01000001">
    <property type="protein sequence ID" value="SUM31151.1"/>
    <property type="molecule type" value="Genomic_DNA"/>
</dbReference>
<dbReference type="Proteomes" id="UP000255277">
    <property type="component" value="Unassembled WGS sequence"/>
</dbReference>
<dbReference type="GO" id="GO:0015093">
    <property type="term" value="F:ferrous iron transmembrane transporter activity"/>
    <property type="evidence" value="ECO:0007669"/>
    <property type="project" value="TreeGrafter"/>
</dbReference>
<organism evidence="2 3">
    <name type="scientific">Staphylococcus gallinarum</name>
    <dbReference type="NCBI Taxonomy" id="1293"/>
    <lineage>
        <taxon>Bacteria</taxon>
        <taxon>Bacillati</taxon>
        <taxon>Bacillota</taxon>
        <taxon>Bacilli</taxon>
        <taxon>Bacillales</taxon>
        <taxon>Staphylococcaceae</taxon>
        <taxon>Staphylococcus</taxon>
    </lineage>
</organism>
<dbReference type="InterPro" id="IPR027417">
    <property type="entry name" value="P-loop_NTPase"/>
</dbReference>
<gene>
    <name evidence="2" type="primary">feoB_3</name>
    <name evidence="2" type="ORF">NCTC12195_00557</name>
</gene>
<dbReference type="Gene3D" id="3.40.50.300">
    <property type="entry name" value="P-loop containing nucleotide triphosphate hydrolases"/>
    <property type="match status" value="1"/>
</dbReference>
<reference evidence="2 3" key="1">
    <citation type="submission" date="2018-06" db="EMBL/GenBank/DDBJ databases">
        <authorList>
            <consortium name="Pathogen Informatics"/>
            <person name="Doyle S."/>
        </authorList>
    </citation>
    <scope>NUCLEOTIDE SEQUENCE [LARGE SCALE GENOMIC DNA]</scope>
    <source>
        <strain evidence="2 3">NCTC12195</strain>
    </source>
</reference>
<dbReference type="GO" id="GO:0005525">
    <property type="term" value="F:GTP binding"/>
    <property type="evidence" value="ECO:0007669"/>
    <property type="project" value="InterPro"/>
</dbReference>
<protein>
    <submittedName>
        <fullName evidence="2">FeoB protein</fullName>
    </submittedName>
</protein>
<proteinExistence type="predicted"/>
<dbReference type="InterPro" id="IPR030389">
    <property type="entry name" value="G_FEOB_dom"/>
</dbReference>